<evidence type="ECO:0000256" key="5">
    <source>
        <dbReference type="ARBA" id="ARBA00022898"/>
    </source>
</evidence>
<dbReference type="InterPro" id="IPR015424">
    <property type="entry name" value="PyrdxlP-dep_Trfase"/>
</dbReference>
<proteinExistence type="inferred from homology"/>
<dbReference type="GeneID" id="44998713"/>
<keyword evidence="5" id="KW-0663">Pyridoxal phosphate</keyword>
<accession>Q97GY1</accession>
<dbReference type="FunFam" id="3.40.640.10:FF:000084">
    <property type="entry name" value="IscS-like cysteine desulfurase"/>
    <property type="match status" value="1"/>
</dbReference>
<feature type="domain" description="Aminotransferase class V" evidence="9">
    <location>
        <begin position="5"/>
        <end position="365"/>
    </location>
</feature>
<dbReference type="RefSeq" id="WP_010965532.1">
    <property type="nucleotide sequence ID" value="NC_003030.1"/>
</dbReference>
<dbReference type="KEGG" id="cac:CA_C2234"/>
<dbReference type="Gene3D" id="1.10.260.50">
    <property type="match status" value="1"/>
</dbReference>
<dbReference type="NCBIfam" id="NF002806">
    <property type="entry name" value="PRK02948.1"/>
    <property type="match status" value="1"/>
</dbReference>
<evidence type="ECO:0000256" key="8">
    <source>
        <dbReference type="ARBA" id="ARBA00050776"/>
    </source>
</evidence>
<evidence type="ECO:0000313" key="11">
    <source>
        <dbReference type="Proteomes" id="UP000000814"/>
    </source>
</evidence>
<dbReference type="Gene3D" id="3.40.640.10">
    <property type="entry name" value="Type I PLP-dependent aspartate aminotransferase-like (Major domain)"/>
    <property type="match status" value="1"/>
</dbReference>
<keyword evidence="11" id="KW-1185">Reference proteome</keyword>
<keyword evidence="3" id="KW-0808">Transferase</keyword>
<dbReference type="InterPro" id="IPR015422">
    <property type="entry name" value="PyrdxlP-dep_Trfase_small"/>
</dbReference>
<dbReference type="STRING" id="272562.CA_C2234"/>
<dbReference type="GO" id="GO:0031071">
    <property type="term" value="F:cysteine desulfurase activity"/>
    <property type="evidence" value="ECO:0007669"/>
    <property type="project" value="UniProtKB-EC"/>
</dbReference>
<dbReference type="PIR" id="D97175">
    <property type="entry name" value="D97175"/>
</dbReference>
<dbReference type="AlphaFoldDB" id="Q97GY1"/>
<evidence type="ECO:0000313" key="10">
    <source>
        <dbReference type="EMBL" id="AAK80191.1"/>
    </source>
</evidence>
<dbReference type="eggNOG" id="COG1104">
    <property type="taxonomic scope" value="Bacteria"/>
</dbReference>
<evidence type="ECO:0000259" key="9">
    <source>
        <dbReference type="Pfam" id="PF00266"/>
    </source>
</evidence>
<evidence type="ECO:0000256" key="2">
    <source>
        <dbReference type="ARBA" id="ARBA00006490"/>
    </source>
</evidence>
<comment type="cofactor">
    <cofactor evidence="1">
        <name>pyridoxal 5'-phosphate</name>
        <dbReference type="ChEBI" id="CHEBI:597326"/>
    </cofactor>
</comment>
<dbReference type="OrthoDB" id="9808002at2"/>
<dbReference type="EMBL" id="AE001437">
    <property type="protein sequence ID" value="AAK80191.1"/>
    <property type="molecule type" value="Genomic_DNA"/>
</dbReference>
<dbReference type="SUPFAM" id="SSF53383">
    <property type="entry name" value="PLP-dependent transferases"/>
    <property type="match status" value="1"/>
</dbReference>
<dbReference type="PANTHER" id="PTHR11601">
    <property type="entry name" value="CYSTEINE DESULFURYLASE FAMILY MEMBER"/>
    <property type="match status" value="1"/>
</dbReference>
<dbReference type="Proteomes" id="UP000000814">
    <property type="component" value="Chromosome"/>
</dbReference>
<sequence>MKKTIYMDYSATTPVLKEVVEEMMPYFTEFYGNPASIYSLSNESKMAIDEAKITVSKIINCKPYEIFFTSGGSEGDSWAIIGSAFANRDKGKHIITTAIEHHAVLNSCKFLEGEGFEVTYLNVDSNGLVSIEELKKNIRKDTILVSIMMANNEIGTIEPVKEIGDYLKGKNIIFHTDAVQAAGHVKIDVDQINADLLSLAAHKFYGPKGIGILYIRKGTKVSNIIYGGGQQRGRRGGTENVPAIVGAAKALKIVSDDIEKENTRQENLRNLFVEKALELPYVKLNGILNEKRLSNNINLCFNGKDGEGILFNLDMNGICASAGSACQAGAMEASHVLTAIGLSKEEARSSIRFTIGRFTTEEEILYVVDKLKELTS</sequence>
<evidence type="ECO:0000256" key="6">
    <source>
        <dbReference type="ARBA" id="ARBA00023004"/>
    </source>
</evidence>
<evidence type="ECO:0000256" key="7">
    <source>
        <dbReference type="ARBA" id="ARBA00023014"/>
    </source>
</evidence>
<evidence type="ECO:0000256" key="3">
    <source>
        <dbReference type="ARBA" id="ARBA00022679"/>
    </source>
</evidence>
<dbReference type="InterPro" id="IPR000192">
    <property type="entry name" value="Aminotrans_V_dom"/>
</dbReference>
<protein>
    <submittedName>
        <fullName evidence="10">NifS family enzyme (Cysteine desulfurase/cysteine sulfinate desulfinase)</fullName>
    </submittedName>
</protein>
<dbReference type="HOGENOM" id="CLU_003433_0_0_9"/>
<keyword evidence="4" id="KW-0479">Metal-binding</keyword>
<dbReference type="PATRIC" id="fig|272562.8.peg.2435"/>
<dbReference type="PIRSF" id="PIRSF005572">
    <property type="entry name" value="NifS"/>
    <property type="match status" value="1"/>
</dbReference>
<dbReference type="InterPro" id="IPR016454">
    <property type="entry name" value="Cysteine_dSase"/>
</dbReference>
<dbReference type="GO" id="GO:0051536">
    <property type="term" value="F:iron-sulfur cluster binding"/>
    <property type="evidence" value="ECO:0007669"/>
    <property type="project" value="UniProtKB-KW"/>
</dbReference>
<dbReference type="GO" id="GO:0046872">
    <property type="term" value="F:metal ion binding"/>
    <property type="evidence" value="ECO:0007669"/>
    <property type="project" value="UniProtKB-KW"/>
</dbReference>
<evidence type="ECO:0000256" key="1">
    <source>
        <dbReference type="ARBA" id="ARBA00001933"/>
    </source>
</evidence>
<dbReference type="InterPro" id="IPR015421">
    <property type="entry name" value="PyrdxlP-dep_Trfase_major"/>
</dbReference>
<comment type="catalytic activity">
    <reaction evidence="8">
        <text>(sulfur carrier)-H + L-cysteine = (sulfur carrier)-SH + L-alanine</text>
        <dbReference type="Rhea" id="RHEA:43892"/>
        <dbReference type="Rhea" id="RHEA-COMP:14737"/>
        <dbReference type="Rhea" id="RHEA-COMP:14739"/>
        <dbReference type="ChEBI" id="CHEBI:29917"/>
        <dbReference type="ChEBI" id="CHEBI:35235"/>
        <dbReference type="ChEBI" id="CHEBI:57972"/>
        <dbReference type="ChEBI" id="CHEBI:64428"/>
        <dbReference type="EC" id="2.8.1.7"/>
    </reaction>
</comment>
<evidence type="ECO:0000256" key="4">
    <source>
        <dbReference type="ARBA" id="ARBA00022723"/>
    </source>
</evidence>
<reference evidence="10 11" key="1">
    <citation type="journal article" date="2001" name="J. Bacteriol.">
        <title>Genome sequence and comparative analysis of the solvent-producing bacterium Clostridium acetobutylicum.</title>
        <authorList>
            <person name="Nolling J."/>
            <person name="Breton G."/>
            <person name="Omelchenko M.V."/>
            <person name="Makarova K.S."/>
            <person name="Zeng Q."/>
            <person name="Gibson R."/>
            <person name="Lee H.M."/>
            <person name="Dubois J."/>
            <person name="Qiu D."/>
            <person name="Hitti J."/>
            <person name="Wolf Y.I."/>
            <person name="Tatusov R.L."/>
            <person name="Sabathe F."/>
            <person name="Doucette-Stamm L."/>
            <person name="Soucaille P."/>
            <person name="Daly M.J."/>
            <person name="Bennett G.N."/>
            <person name="Koonin E.V."/>
            <person name="Smith D.R."/>
        </authorList>
    </citation>
    <scope>NUCLEOTIDE SEQUENCE [LARGE SCALE GENOMIC DNA]</scope>
    <source>
        <strain evidence="11">ATCC 824 / DSM 792 / JCM 1419 / LMG 5710 / VKM B-1787</strain>
    </source>
</reference>
<dbReference type="Gene3D" id="3.90.1150.10">
    <property type="entry name" value="Aspartate Aminotransferase, domain 1"/>
    <property type="match status" value="1"/>
</dbReference>
<dbReference type="Pfam" id="PF00266">
    <property type="entry name" value="Aminotran_5"/>
    <property type="match status" value="1"/>
</dbReference>
<keyword evidence="6" id="KW-0408">Iron</keyword>
<gene>
    <name evidence="10" type="primary">nifS</name>
    <name evidence="10" type="ordered locus">CA_C2234</name>
</gene>
<dbReference type="PANTHER" id="PTHR11601:SF34">
    <property type="entry name" value="CYSTEINE DESULFURASE"/>
    <property type="match status" value="1"/>
</dbReference>
<name>Q97GY1_CLOAB</name>
<organism evidence="10 11">
    <name type="scientific">Clostridium acetobutylicum (strain ATCC 824 / DSM 792 / JCM 1419 / IAM 19013 / LMG 5710 / NBRC 13948 / NRRL B-527 / VKM B-1787 / 2291 / W)</name>
    <dbReference type="NCBI Taxonomy" id="272562"/>
    <lineage>
        <taxon>Bacteria</taxon>
        <taxon>Bacillati</taxon>
        <taxon>Bacillota</taxon>
        <taxon>Clostridia</taxon>
        <taxon>Eubacteriales</taxon>
        <taxon>Clostridiaceae</taxon>
        <taxon>Clostridium</taxon>
    </lineage>
</organism>
<keyword evidence="7" id="KW-0411">Iron-sulfur</keyword>
<comment type="similarity">
    <text evidence="2">Belongs to the class-V pyridoxal-phosphate-dependent aminotransferase family. NifS/IscS subfamily.</text>
</comment>